<dbReference type="PANTHER" id="PTHR14215">
    <property type="entry name" value="PROTEIN OF UNKNOWN FUNCTION DUF729"/>
    <property type="match status" value="1"/>
</dbReference>
<dbReference type="SUPFAM" id="SSF56219">
    <property type="entry name" value="DNase I-like"/>
    <property type="match status" value="1"/>
</dbReference>
<dbReference type="InterPro" id="IPR036691">
    <property type="entry name" value="Endo/exonu/phosph_ase_sf"/>
</dbReference>
<proteinExistence type="inferred from homology"/>
<dbReference type="GO" id="GO:0009060">
    <property type="term" value="P:aerobic respiration"/>
    <property type="evidence" value="ECO:0007669"/>
    <property type="project" value="TreeGrafter"/>
</dbReference>
<dbReference type="STRING" id="520822.A0A151I611"/>
<dbReference type="Gene3D" id="3.60.10.10">
    <property type="entry name" value="Endonuclease/exonuclease/phosphatase"/>
    <property type="match status" value="1"/>
</dbReference>
<evidence type="ECO:0000313" key="2">
    <source>
        <dbReference type="EMBL" id="KYM92807.1"/>
    </source>
</evidence>
<dbReference type="GO" id="GO:0000266">
    <property type="term" value="P:mitochondrial fission"/>
    <property type="evidence" value="ECO:0007669"/>
    <property type="project" value="TreeGrafter"/>
</dbReference>
<reference evidence="2 3" key="1">
    <citation type="submission" date="2015-09" db="EMBL/GenBank/DDBJ databases">
        <title>Atta colombica WGS genome.</title>
        <authorList>
            <person name="Nygaard S."/>
            <person name="Hu H."/>
            <person name="Boomsma J."/>
            <person name="Zhang G."/>
        </authorList>
    </citation>
    <scope>NUCLEOTIDE SEQUENCE [LARGE SCALE GENOMIC DNA]</scope>
    <source>
        <strain evidence="2">Treedump-2</strain>
        <tissue evidence="2">Whole body</tissue>
    </source>
</reference>
<comment type="similarity">
    <text evidence="1">Belongs to the MTFR1 family.</text>
</comment>
<dbReference type="PANTHER" id="PTHR14215:SF0">
    <property type="entry name" value="WH2 DOMAIN-CONTAINING PROTEIN"/>
    <property type="match status" value="1"/>
</dbReference>
<organism evidence="2 3">
    <name type="scientific">Atta colombica</name>
    <dbReference type="NCBI Taxonomy" id="520822"/>
    <lineage>
        <taxon>Eukaryota</taxon>
        <taxon>Metazoa</taxon>
        <taxon>Ecdysozoa</taxon>
        <taxon>Arthropoda</taxon>
        <taxon>Hexapoda</taxon>
        <taxon>Insecta</taxon>
        <taxon>Pterygota</taxon>
        <taxon>Neoptera</taxon>
        <taxon>Endopterygota</taxon>
        <taxon>Hymenoptera</taxon>
        <taxon>Apocrita</taxon>
        <taxon>Aculeata</taxon>
        <taxon>Formicoidea</taxon>
        <taxon>Formicidae</taxon>
        <taxon>Myrmicinae</taxon>
        <taxon>Atta</taxon>
    </lineage>
</organism>
<dbReference type="InterPro" id="IPR007972">
    <property type="entry name" value="Mtfr1"/>
</dbReference>
<evidence type="ECO:0000256" key="1">
    <source>
        <dbReference type="ARBA" id="ARBA00005807"/>
    </source>
</evidence>
<dbReference type="EMBL" id="KQ976397">
    <property type="protein sequence ID" value="KYM92807.1"/>
    <property type="molecule type" value="Genomic_DNA"/>
</dbReference>
<keyword evidence="3" id="KW-1185">Reference proteome</keyword>
<dbReference type="Proteomes" id="UP000078540">
    <property type="component" value="Unassembled WGS sequence"/>
</dbReference>
<sequence length="455" mass="52237">KKEFIPNLNKLFIILELHKPENYYITASDLNAKHVNWKNANNNPRGITLKSWIENNNLTYKIRLLSIRYPSYFNGNFYLDIVIVGARHFILPCDSGHEAVKYRNDAINTQRLLCLKNELNDIRTDLKLELLSSINNYWKDKIGKILKNDSANMFPQLNSIFRKKDLAKIATLKIPSKSLILNNAEIDISNLKKDKNDHILINKISDNEYNFIIKLIRDHYFMGDIKYYGKRRSIVRRIGSFLPLKPPPKIYVSVTPLHLMTNSMINEETSSNYIDTNGYPIRSDLFEPISFGSEVRLLALEQELQELREQISTIVKNNKLSKYASVASLSNGEDNLKSLSVPLPPPPPPPPPLPLLLLPPTTPHIARRASLQDHKIEDRKKILFSVKKSTGDMLKDIDNVKLRPVARSPGGHPMRMKREKSPCNDLQEILRRRYIAMQSPDSKNSSANLAMDNSF</sequence>
<protein>
    <recommendedName>
        <fullName evidence="4">Mitochondrial fission regulator 2</fullName>
    </recommendedName>
</protein>
<dbReference type="Pfam" id="PF05308">
    <property type="entry name" value="Mito_fiss_reg"/>
    <property type="match status" value="2"/>
</dbReference>
<name>A0A151I611_9HYME</name>
<dbReference type="AlphaFoldDB" id="A0A151I611"/>
<evidence type="ECO:0008006" key="4">
    <source>
        <dbReference type="Google" id="ProtNLM"/>
    </source>
</evidence>
<dbReference type="GO" id="GO:0005739">
    <property type="term" value="C:mitochondrion"/>
    <property type="evidence" value="ECO:0007669"/>
    <property type="project" value="TreeGrafter"/>
</dbReference>
<accession>A0A151I611</accession>
<gene>
    <name evidence="2" type="ORF">ALC53_00608</name>
</gene>
<feature type="non-terminal residue" evidence="2">
    <location>
        <position position="1"/>
    </location>
</feature>
<evidence type="ECO:0000313" key="3">
    <source>
        <dbReference type="Proteomes" id="UP000078540"/>
    </source>
</evidence>